<name>A0ABP0ZQP2_9ASCO</name>
<feature type="compositionally biased region" description="Low complexity" evidence="1">
    <location>
        <begin position="16"/>
        <end position="29"/>
    </location>
</feature>
<organism evidence="2 3">
    <name type="scientific">Lodderomyces beijingensis</name>
    <dbReference type="NCBI Taxonomy" id="1775926"/>
    <lineage>
        <taxon>Eukaryota</taxon>
        <taxon>Fungi</taxon>
        <taxon>Dikarya</taxon>
        <taxon>Ascomycota</taxon>
        <taxon>Saccharomycotina</taxon>
        <taxon>Pichiomycetes</taxon>
        <taxon>Debaryomycetaceae</taxon>
        <taxon>Candida/Lodderomyces clade</taxon>
        <taxon>Lodderomyces</taxon>
    </lineage>
</organism>
<proteinExistence type="predicted"/>
<feature type="compositionally biased region" description="Polar residues" evidence="1">
    <location>
        <begin position="35"/>
        <end position="49"/>
    </location>
</feature>
<evidence type="ECO:0000256" key="1">
    <source>
        <dbReference type="SAM" id="MobiDB-lite"/>
    </source>
</evidence>
<dbReference type="RefSeq" id="XP_066829682.1">
    <property type="nucleotide sequence ID" value="XM_066972777.1"/>
</dbReference>
<feature type="compositionally biased region" description="Basic and acidic residues" evidence="1">
    <location>
        <begin position="89"/>
        <end position="150"/>
    </location>
</feature>
<keyword evidence="3" id="KW-1185">Reference proteome</keyword>
<dbReference type="GeneID" id="92207940"/>
<feature type="region of interest" description="Disordered" evidence="1">
    <location>
        <begin position="1"/>
        <end position="150"/>
    </location>
</feature>
<gene>
    <name evidence="2" type="ORF">LODBEIA_P27440</name>
</gene>
<sequence>MSSAPYEEKCQDATDLLNNSKDAASSSSKEAQGVPAQTIQNDSTTNSHQIESKPPPKYPDVVQIEEMQALSEIGRDWPDDIESESLSHLNEHRDRHGNIVKDHQDEQQYVSEEEKSERDKLSKIKEDEDRAMVKRKKDEIMAKERKNQRR</sequence>
<accession>A0ABP0ZQP2</accession>
<dbReference type="EMBL" id="OZ022407">
    <property type="protein sequence ID" value="CAK9438520.1"/>
    <property type="molecule type" value="Genomic_DNA"/>
</dbReference>
<dbReference type="Proteomes" id="UP001497383">
    <property type="component" value="Chromosome 3"/>
</dbReference>
<evidence type="ECO:0000313" key="3">
    <source>
        <dbReference type="Proteomes" id="UP001497383"/>
    </source>
</evidence>
<reference evidence="2 3" key="1">
    <citation type="submission" date="2024-03" db="EMBL/GenBank/DDBJ databases">
        <authorList>
            <person name="Brejova B."/>
        </authorList>
    </citation>
    <scope>NUCLEOTIDE SEQUENCE [LARGE SCALE GENOMIC DNA]</scope>
    <source>
        <strain evidence="2 3">CBS 14171</strain>
    </source>
</reference>
<feature type="compositionally biased region" description="Basic and acidic residues" evidence="1">
    <location>
        <begin position="1"/>
        <end position="12"/>
    </location>
</feature>
<protein>
    <submittedName>
        <fullName evidence="2">Uncharacterized protein</fullName>
    </submittedName>
</protein>
<evidence type="ECO:0000313" key="2">
    <source>
        <dbReference type="EMBL" id="CAK9438520.1"/>
    </source>
</evidence>